<gene>
    <name evidence="2" type="ORF">Fot_57485</name>
</gene>
<evidence type="ECO:0000256" key="1">
    <source>
        <dbReference type="SAM" id="MobiDB-lite"/>
    </source>
</evidence>
<dbReference type="Proteomes" id="UP001604277">
    <property type="component" value="Unassembled WGS sequence"/>
</dbReference>
<comment type="caution">
    <text evidence="2">The sequence shown here is derived from an EMBL/GenBank/DDBJ whole genome shotgun (WGS) entry which is preliminary data.</text>
</comment>
<dbReference type="AlphaFoldDB" id="A0ABD1NVV0"/>
<reference evidence="3" key="1">
    <citation type="submission" date="2024-07" db="EMBL/GenBank/DDBJ databases">
        <title>Two chromosome-level genome assemblies of Korean endemic species Abeliophyllum distichum and Forsythia ovata (Oleaceae).</title>
        <authorList>
            <person name="Jang H."/>
        </authorList>
    </citation>
    <scope>NUCLEOTIDE SEQUENCE [LARGE SCALE GENOMIC DNA]</scope>
</reference>
<accession>A0ABD1NVV0</accession>
<sequence>MGFFEYGFQWTDEKGPPKHHDNPIGYYTSGRHRPRARYEIDGPDQSTLDQSNGGKLDPRQALLSTNNGPKSSKCLLRRVIRVLDPTDLAFSPLKDFTPNPSIIRRHTNYPSFFY</sequence>
<organism evidence="2 3">
    <name type="scientific">Forsythia ovata</name>
    <dbReference type="NCBI Taxonomy" id="205694"/>
    <lineage>
        <taxon>Eukaryota</taxon>
        <taxon>Viridiplantae</taxon>
        <taxon>Streptophyta</taxon>
        <taxon>Embryophyta</taxon>
        <taxon>Tracheophyta</taxon>
        <taxon>Spermatophyta</taxon>
        <taxon>Magnoliopsida</taxon>
        <taxon>eudicotyledons</taxon>
        <taxon>Gunneridae</taxon>
        <taxon>Pentapetalae</taxon>
        <taxon>asterids</taxon>
        <taxon>lamiids</taxon>
        <taxon>Lamiales</taxon>
        <taxon>Oleaceae</taxon>
        <taxon>Forsythieae</taxon>
        <taxon>Forsythia</taxon>
    </lineage>
</organism>
<dbReference type="EMBL" id="JBFOLJ010000111">
    <property type="protein sequence ID" value="KAL2455512.1"/>
    <property type="molecule type" value="Genomic_DNA"/>
</dbReference>
<feature type="compositionally biased region" description="Polar residues" evidence="1">
    <location>
        <begin position="44"/>
        <end position="53"/>
    </location>
</feature>
<evidence type="ECO:0000313" key="3">
    <source>
        <dbReference type="Proteomes" id="UP001604277"/>
    </source>
</evidence>
<protein>
    <submittedName>
        <fullName evidence="2">Uncharacterized protein</fullName>
    </submittedName>
</protein>
<name>A0ABD1NVV0_9LAMI</name>
<evidence type="ECO:0000313" key="2">
    <source>
        <dbReference type="EMBL" id="KAL2455512.1"/>
    </source>
</evidence>
<feature type="region of interest" description="Disordered" evidence="1">
    <location>
        <begin position="36"/>
        <end position="69"/>
    </location>
</feature>
<proteinExistence type="predicted"/>
<keyword evidence="3" id="KW-1185">Reference proteome</keyword>